<dbReference type="InterPro" id="IPR001584">
    <property type="entry name" value="Integrase_cat-core"/>
</dbReference>
<dbReference type="Gene3D" id="3.10.10.10">
    <property type="entry name" value="HIV Type 1 Reverse Transcriptase, subunit A, domain 1"/>
    <property type="match status" value="1"/>
</dbReference>
<dbReference type="GO" id="GO:0042575">
    <property type="term" value="C:DNA polymerase complex"/>
    <property type="evidence" value="ECO:0007669"/>
    <property type="project" value="UniProtKB-ARBA"/>
</dbReference>
<evidence type="ECO:0000256" key="4">
    <source>
        <dbReference type="ARBA" id="ARBA00022918"/>
    </source>
</evidence>
<dbReference type="FunFam" id="3.10.20.370:FF:000001">
    <property type="entry name" value="Retrovirus-related Pol polyprotein from transposon 17.6-like protein"/>
    <property type="match status" value="1"/>
</dbReference>
<dbReference type="SUPFAM" id="SSF56672">
    <property type="entry name" value="DNA/RNA polymerases"/>
    <property type="match status" value="1"/>
</dbReference>
<dbReference type="InterPro" id="IPR041588">
    <property type="entry name" value="Integrase_H2C2"/>
</dbReference>
<keyword evidence="2" id="KW-0540">Nuclease</keyword>
<feature type="region of interest" description="Disordered" evidence="5">
    <location>
        <begin position="1235"/>
        <end position="1320"/>
    </location>
</feature>
<dbReference type="PROSITE" id="PS50994">
    <property type="entry name" value="INTEGRASE"/>
    <property type="match status" value="1"/>
</dbReference>
<dbReference type="InterPro" id="IPR012337">
    <property type="entry name" value="RNaseH-like_sf"/>
</dbReference>
<dbReference type="EMBL" id="JYDH01000010">
    <property type="protein sequence ID" value="KRY40903.1"/>
    <property type="molecule type" value="Genomic_DNA"/>
</dbReference>
<dbReference type="CDD" id="cd01647">
    <property type="entry name" value="RT_LTR"/>
    <property type="match status" value="1"/>
</dbReference>
<feature type="domain" description="Integrase catalytic" evidence="7">
    <location>
        <begin position="1006"/>
        <end position="1156"/>
    </location>
</feature>
<dbReference type="InParanoid" id="A0A0V1BVI1"/>
<evidence type="ECO:0000256" key="2">
    <source>
        <dbReference type="ARBA" id="ARBA00022722"/>
    </source>
</evidence>
<dbReference type="Gene3D" id="1.10.340.70">
    <property type="match status" value="1"/>
</dbReference>
<name>A0A0V1BVI1_TRISP</name>
<dbReference type="FunFam" id="3.30.70.270:FF:000026">
    <property type="entry name" value="Transposon Ty3-G Gag-Pol polyprotein"/>
    <property type="match status" value="1"/>
</dbReference>
<dbReference type="Pfam" id="PF00078">
    <property type="entry name" value="RVT_1"/>
    <property type="match status" value="1"/>
</dbReference>
<organism evidence="8 9">
    <name type="scientific">Trichinella spiralis</name>
    <name type="common">Trichina worm</name>
    <dbReference type="NCBI Taxonomy" id="6334"/>
    <lineage>
        <taxon>Eukaryota</taxon>
        <taxon>Metazoa</taxon>
        <taxon>Ecdysozoa</taxon>
        <taxon>Nematoda</taxon>
        <taxon>Enoplea</taxon>
        <taxon>Dorylaimia</taxon>
        <taxon>Trichinellida</taxon>
        <taxon>Trichinellidae</taxon>
        <taxon>Trichinella</taxon>
    </lineage>
</organism>
<keyword evidence="9" id="KW-1185">Reference proteome</keyword>
<dbReference type="Pfam" id="PF17921">
    <property type="entry name" value="Integrase_H2C2"/>
    <property type="match status" value="1"/>
</dbReference>
<dbReference type="FunFam" id="3.30.420.10:FF:000063">
    <property type="entry name" value="Retrovirus-related Pol polyprotein from transposon 297-like Protein"/>
    <property type="match status" value="1"/>
</dbReference>
<dbReference type="PROSITE" id="PS50878">
    <property type="entry name" value="RT_POL"/>
    <property type="match status" value="1"/>
</dbReference>
<dbReference type="Gene3D" id="3.10.20.370">
    <property type="match status" value="1"/>
</dbReference>
<reference evidence="8 9" key="1">
    <citation type="submission" date="2015-01" db="EMBL/GenBank/DDBJ databases">
        <title>Evolution of Trichinella species and genotypes.</title>
        <authorList>
            <person name="Korhonen P.K."/>
            <person name="Edoardo P."/>
            <person name="Giuseppe L.R."/>
            <person name="Gasser R.B."/>
        </authorList>
    </citation>
    <scope>NUCLEOTIDE SEQUENCE [LARGE SCALE GENOMIC DNA]</scope>
    <source>
        <strain evidence="8">ISS3</strain>
    </source>
</reference>
<dbReference type="FunFam" id="1.10.340.70:FF:000003">
    <property type="entry name" value="Protein CBG25708"/>
    <property type="match status" value="1"/>
</dbReference>
<dbReference type="Proteomes" id="UP000054776">
    <property type="component" value="Unassembled WGS sequence"/>
</dbReference>
<evidence type="ECO:0000256" key="3">
    <source>
        <dbReference type="ARBA" id="ARBA00022759"/>
    </source>
</evidence>
<dbReference type="Gene3D" id="2.40.70.10">
    <property type="entry name" value="Acid Proteases"/>
    <property type="match status" value="1"/>
</dbReference>
<accession>A0A0V1BVI1</accession>
<evidence type="ECO:0000259" key="6">
    <source>
        <dbReference type="PROSITE" id="PS50878"/>
    </source>
</evidence>
<evidence type="ECO:0000259" key="7">
    <source>
        <dbReference type="PROSITE" id="PS50994"/>
    </source>
</evidence>
<keyword evidence="4" id="KW-0808">Transferase</keyword>
<dbReference type="SUPFAM" id="SSF53098">
    <property type="entry name" value="Ribonuclease H-like"/>
    <property type="match status" value="1"/>
</dbReference>
<dbReference type="InterPro" id="IPR041577">
    <property type="entry name" value="RT_RNaseH_2"/>
</dbReference>
<proteinExistence type="predicted"/>
<dbReference type="CDD" id="cd09274">
    <property type="entry name" value="RNase_HI_RT_Ty3"/>
    <property type="match status" value="1"/>
</dbReference>
<evidence type="ECO:0000313" key="9">
    <source>
        <dbReference type="Proteomes" id="UP000054776"/>
    </source>
</evidence>
<dbReference type="GO" id="GO:0003964">
    <property type="term" value="F:RNA-directed DNA polymerase activity"/>
    <property type="evidence" value="ECO:0007669"/>
    <property type="project" value="UniProtKB-KW"/>
</dbReference>
<keyword evidence="4" id="KW-0548">Nucleotidyltransferase</keyword>
<dbReference type="InterPro" id="IPR021109">
    <property type="entry name" value="Peptidase_aspartic_dom_sf"/>
</dbReference>
<gene>
    <name evidence="8" type="primary">TY3B-I</name>
    <name evidence="8" type="ORF">T01_9177</name>
</gene>
<protein>
    <recommendedName>
        <fullName evidence="1">RNA-directed DNA polymerase</fullName>
        <ecNumber evidence="1">2.7.7.49</ecNumber>
    </recommendedName>
</protein>
<dbReference type="InterPro" id="IPR050951">
    <property type="entry name" value="Retrovirus_Pol_polyprotein"/>
</dbReference>
<dbReference type="Pfam" id="PF17919">
    <property type="entry name" value="RT_RNaseH_2"/>
    <property type="match status" value="1"/>
</dbReference>
<dbReference type="PANTHER" id="PTHR37984">
    <property type="entry name" value="PROTEIN CBG26694"/>
    <property type="match status" value="1"/>
</dbReference>
<dbReference type="InterPro" id="IPR000477">
    <property type="entry name" value="RT_dom"/>
</dbReference>
<dbReference type="OrthoDB" id="5914029at2759"/>
<evidence type="ECO:0000256" key="5">
    <source>
        <dbReference type="SAM" id="MobiDB-lite"/>
    </source>
</evidence>
<dbReference type="PANTHER" id="PTHR37984:SF12">
    <property type="entry name" value="RIBONUCLEASE H"/>
    <property type="match status" value="1"/>
</dbReference>
<sequence>MAETQHVLATRMGSLRLGHIEEFDTSNPKEWNSYASRLMFYLEANKVSADADKRAVLLSSCGSTLFKLVESLLSPAKPVERSFDEIISVLNDHFAPQPSEIVNRHIFYQRKQQPGETVAEFIADLRRLAQGCNFVDLETMLRDRLVCGLRDEAVQLRLFAKKVLTFQMAQEEALSAEAACKHASEIRAVNVDSSAPNIHHMSSKRQTYKQANVCASCGGQHNRALCRFKNAVCRCCQKVGHIERVCRSKQRRSKPQAKANTISVADTHQSYLLNRISCRSTPSLRSLKLSVFLSIEGKRCQLEVDSGSDVTIISEQTFEYLRNNNKKLKLAPTTLSLVSFLGKQVKLMGSCVVNVDYSSIHTRLRIFVAKGNCPNLLGLEWFKPLGIRIEGINHINSSPVESVLRKYKAVFTPDLGCYAGEPVSLDLDPSVPPIRMKARKVPFALKEKIDMELDKLVKQKVLEPVSHQVWATPIVTPMKPDGSVRICGDYKCTINKALLKHAYPVPAVNHLLASLAGGKVFAKLDLAQAYQQLVVDKKTADAQTIITHRGAFRVKRLQFGVSAAPGIFQGVIDQLTKGIPGVLPYFDDILIAAKDESILAKRLATLLKRFYDAGLRLNAEKCKFCLRRIEFLGFDIDASGIHPSKQKVAAIHNTPQPRNKKELQTFLGLLNFYHSFLRNKATVAEPLHRLLDKETKWKWTNKHKKAFNQTKQLLSSDCVLTHYDVKKPLVLICDASPVGTGAVLCHQMPNGKEAPIAFYSRTLTSTERNYAQIDKEALAIIASVKKFHDYLYGRSFQIITDHKPLLGIFAPNKETPYILSPRMLRWTVMLGAYVYDICYRPGKLIANADILSRLPTKVPDVEIPPPLEVLMLESDDAVIMKANDIARMSLKDPVISRVLNWAWKGWPAKLSDEKFKPFFSRQLEISVHKGCLLWGNRVVIPFQARSRLLTMLHDGHPGIVRMKALARSYFWWPKMDEDIEKTVNTCNVCQSSRAAMPKAPVHSWETPNNPWSRLHIDFAGPFQGKTFLIVVDAFSKWLEVIPISEMPTRTVIEELRQLFATHGLPNTIVSDNAAQFASAEFQQFLKRGAIRHARIAPFHPASNGQAERMVRTTKEALRKMVHGSWKQRLANFLFSQRVTPCATTGKSPAELLMKRRLRTVLDRIHPDIEEEAIEGNCDVIKPDKQKIRIFAPDDLVFARNYAHGPKWCPATIVAPTGPVSYKVKTTDGQLWKRHLDQLRKRHPSIEVTDDTETDANKAQQSNIADNPSQSEQEDCQQLMEKSPSAVVEPIAEPITETIAEQPTRPPRTRRKPKWMEDYVT</sequence>
<dbReference type="Gene3D" id="3.30.420.10">
    <property type="entry name" value="Ribonuclease H-like superfamily/Ribonuclease H"/>
    <property type="match status" value="1"/>
</dbReference>
<dbReference type="SUPFAM" id="SSF50630">
    <property type="entry name" value="Acid proteases"/>
    <property type="match status" value="1"/>
</dbReference>
<dbReference type="GO" id="GO:0003676">
    <property type="term" value="F:nucleic acid binding"/>
    <property type="evidence" value="ECO:0007669"/>
    <property type="project" value="InterPro"/>
</dbReference>
<dbReference type="Pfam" id="PF00665">
    <property type="entry name" value="rve"/>
    <property type="match status" value="1"/>
</dbReference>
<evidence type="ECO:0000313" key="8">
    <source>
        <dbReference type="EMBL" id="KRY40903.1"/>
    </source>
</evidence>
<dbReference type="EC" id="2.7.7.49" evidence="1"/>
<dbReference type="GO" id="GO:0015074">
    <property type="term" value="P:DNA integration"/>
    <property type="evidence" value="ECO:0007669"/>
    <property type="project" value="InterPro"/>
</dbReference>
<dbReference type="STRING" id="6334.A0A0V1BVI1"/>
<dbReference type="InterPro" id="IPR036397">
    <property type="entry name" value="RNaseH_sf"/>
</dbReference>
<dbReference type="InterPro" id="IPR043128">
    <property type="entry name" value="Rev_trsase/Diguanyl_cyclase"/>
</dbReference>
<feature type="compositionally biased region" description="Polar residues" evidence="5">
    <location>
        <begin position="1256"/>
        <end position="1270"/>
    </location>
</feature>
<keyword evidence="4" id="KW-0695">RNA-directed DNA polymerase</keyword>
<comment type="caution">
    <text evidence="8">The sequence shown here is derived from an EMBL/GenBank/DDBJ whole genome shotgun (WGS) entry which is preliminary data.</text>
</comment>
<dbReference type="Gene3D" id="3.30.70.270">
    <property type="match status" value="2"/>
</dbReference>
<dbReference type="InterPro" id="IPR043502">
    <property type="entry name" value="DNA/RNA_pol_sf"/>
</dbReference>
<feature type="domain" description="Reverse transcriptase" evidence="6">
    <location>
        <begin position="458"/>
        <end position="636"/>
    </location>
</feature>
<dbReference type="GO" id="GO:0004519">
    <property type="term" value="F:endonuclease activity"/>
    <property type="evidence" value="ECO:0007669"/>
    <property type="project" value="UniProtKB-KW"/>
</dbReference>
<evidence type="ECO:0000256" key="1">
    <source>
        <dbReference type="ARBA" id="ARBA00012493"/>
    </source>
</evidence>
<keyword evidence="3" id="KW-0378">Hydrolase</keyword>
<keyword evidence="3" id="KW-0255">Endonuclease</keyword>